<dbReference type="Proteomes" id="UP000217311">
    <property type="component" value="Chromosome"/>
</dbReference>
<reference evidence="3" key="1">
    <citation type="submission" date="2017-09" db="EMBL/GenBank/DDBJ databases">
        <title>Genome evolution observed in wild isolates of Caulobacter crescentus.</title>
        <authorList>
            <person name="Ely B."/>
            <person name="Wilson K."/>
            <person name="Scott D."/>
        </authorList>
    </citation>
    <scope>NUCLEOTIDE SEQUENCE [LARGE SCALE GENOMIC DNA]</scope>
    <source>
        <strain evidence="3">CB13b1a</strain>
    </source>
</reference>
<evidence type="ECO:0000313" key="2">
    <source>
        <dbReference type="EMBL" id="AWC68680.1"/>
    </source>
</evidence>
<gene>
    <name evidence="2" type="ORF">CA606_20350</name>
</gene>
<organism evidence="2 3">
    <name type="scientific">Caulobacter vibrioides</name>
    <name type="common">Caulobacter crescentus</name>
    <dbReference type="NCBI Taxonomy" id="155892"/>
    <lineage>
        <taxon>Bacteria</taxon>
        <taxon>Pseudomonadati</taxon>
        <taxon>Pseudomonadota</taxon>
        <taxon>Alphaproteobacteria</taxon>
        <taxon>Caulobacterales</taxon>
        <taxon>Caulobacteraceae</taxon>
        <taxon>Caulobacter</taxon>
    </lineage>
</organism>
<evidence type="ECO:0000256" key="1">
    <source>
        <dbReference type="SAM" id="MobiDB-lite"/>
    </source>
</evidence>
<evidence type="ECO:0000313" key="3">
    <source>
        <dbReference type="Proteomes" id="UP000217311"/>
    </source>
</evidence>
<feature type="region of interest" description="Disordered" evidence="1">
    <location>
        <begin position="1"/>
        <end position="22"/>
    </location>
</feature>
<dbReference type="EMBL" id="CP023315">
    <property type="protein sequence ID" value="AWC68680.1"/>
    <property type="molecule type" value="Genomic_DNA"/>
</dbReference>
<sequence length="106" mass="11712">MRGRAGAQAPLLPHRGRGTGERRWRGLAALQRRFEKPPFCSNLRSMTARKIALDPPAAPAPDADEAARVARYRALIQEGLDELDRGEGIEVTDIDAWLDTLGRRPA</sequence>
<dbReference type="AlphaFoldDB" id="A0A2S1B7P8"/>
<protein>
    <submittedName>
        <fullName evidence="2">Uncharacterized protein</fullName>
    </submittedName>
</protein>
<accession>A0A2S1B7P8</accession>
<name>A0A2S1B7P8_CAUVI</name>
<proteinExistence type="predicted"/>